<dbReference type="PANTHER" id="PTHR16062:SF19">
    <property type="entry name" value="PROTEIN POLYBROMO-1"/>
    <property type="match status" value="1"/>
</dbReference>
<comment type="subcellular location">
    <subcellularLocation>
        <location evidence="1">Nucleus</location>
    </subcellularLocation>
</comment>
<evidence type="ECO:0000259" key="10">
    <source>
        <dbReference type="PROSITE" id="PS50014"/>
    </source>
</evidence>
<dbReference type="PROSITE" id="PS50014">
    <property type="entry name" value="BROMODOMAIN_2"/>
    <property type="match status" value="2"/>
</dbReference>
<dbReference type="FunCoup" id="F4RIE6">
    <property type="interactions" value="133"/>
</dbReference>
<feature type="compositionally biased region" description="Polar residues" evidence="9">
    <location>
        <begin position="262"/>
        <end position="278"/>
    </location>
</feature>
<dbReference type="Pfam" id="PF00439">
    <property type="entry name" value="Bromodomain"/>
    <property type="match status" value="2"/>
</dbReference>
<gene>
    <name evidence="11" type="ORF">MELLADRAFT_116234</name>
</gene>
<feature type="compositionally biased region" description="Low complexity" evidence="9">
    <location>
        <begin position="1"/>
        <end position="16"/>
    </location>
</feature>
<feature type="region of interest" description="Disordered" evidence="9">
    <location>
        <begin position="404"/>
        <end position="435"/>
    </location>
</feature>
<dbReference type="GO" id="GO:0003682">
    <property type="term" value="F:chromatin binding"/>
    <property type="evidence" value="ECO:0007669"/>
    <property type="project" value="TreeGrafter"/>
</dbReference>
<feature type="compositionally biased region" description="Low complexity" evidence="9">
    <location>
        <begin position="31"/>
        <end position="47"/>
    </location>
</feature>
<dbReference type="VEuPathDB" id="FungiDB:MELLADRAFT_116234"/>
<dbReference type="AlphaFoldDB" id="F4RIE6"/>
<dbReference type="RefSeq" id="XP_007409024.1">
    <property type="nucleotide sequence ID" value="XM_007408962.1"/>
</dbReference>
<feature type="compositionally biased region" description="Basic residues" evidence="9">
    <location>
        <begin position="201"/>
        <end position="211"/>
    </location>
</feature>
<reference evidence="12" key="1">
    <citation type="journal article" date="2011" name="Proc. Natl. Acad. Sci. U.S.A.">
        <title>Obligate biotrophy features unraveled by the genomic analysis of rust fungi.</title>
        <authorList>
            <person name="Duplessis S."/>
            <person name="Cuomo C.A."/>
            <person name="Lin Y.-C."/>
            <person name="Aerts A."/>
            <person name="Tisserant E."/>
            <person name="Veneault-Fourrey C."/>
            <person name="Joly D.L."/>
            <person name="Hacquard S."/>
            <person name="Amselem J."/>
            <person name="Cantarel B.L."/>
            <person name="Chiu R."/>
            <person name="Coutinho P.M."/>
            <person name="Feau N."/>
            <person name="Field M."/>
            <person name="Frey P."/>
            <person name="Gelhaye E."/>
            <person name="Goldberg J."/>
            <person name="Grabherr M.G."/>
            <person name="Kodira C.D."/>
            <person name="Kohler A."/>
            <person name="Kuees U."/>
            <person name="Lindquist E.A."/>
            <person name="Lucas S.M."/>
            <person name="Mago R."/>
            <person name="Mauceli E."/>
            <person name="Morin E."/>
            <person name="Murat C."/>
            <person name="Pangilinan J.L."/>
            <person name="Park R."/>
            <person name="Pearson M."/>
            <person name="Quesneville H."/>
            <person name="Rouhier N."/>
            <person name="Sakthikumar S."/>
            <person name="Salamov A.A."/>
            <person name="Schmutz J."/>
            <person name="Selles B."/>
            <person name="Shapiro H."/>
            <person name="Tanguay P."/>
            <person name="Tuskan G.A."/>
            <person name="Henrissat B."/>
            <person name="Van de Peer Y."/>
            <person name="Rouze P."/>
            <person name="Ellis J.G."/>
            <person name="Dodds P.N."/>
            <person name="Schein J.E."/>
            <person name="Zhong S."/>
            <person name="Hamelin R.C."/>
            <person name="Grigoriev I.V."/>
            <person name="Szabo L.J."/>
            <person name="Martin F."/>
        </authorList>
    </citation>
    <scope>NUCLEOTIDE SEQUENCE [LARGE SCALE GENOMIC DNA]</scope>
    <source>
        <strain evidence="12">98AG31 / pathotype 3-4-7</strain>
    </source>
</reference>
<dbReference type="InParanoid" id="F4RIE6"/>
<dbReference type="PANTHER" id="PTHR16062">
    <property type="entry name" value="SWI/SNF-RELATED"/>
    <property type="match status" value="1"/>
</dbReference>
<feature type="domain" description="Bromo" evidence="10">
    <location>
        <begin position="304"/>
        <end position="374"/>
    </location>
</feature>
<dbReference type="Proteomes" id="UP000001072">
    <property type="component" value="Unassembled WGS sequence"/>
</dbReference>
<dbReference type="PRINTS" id="PR00503">
    <property type="entry name" value="BROMODOMAIN"/>
</dbReference>
<keyword evidence="5 8" id="KW-0103">Bromodomain</keyword>
<evidence type="ECO:0000256" key="6">
    <source>
        <dbReference type="ARBA" id="ARBA00023163"/>
    </source>
</evidence>
<dbReference type="GeneID" id="18925778"/>
<evidence type="ECO:0000256" key="4">
    <source>
        <dbReference type="ARBA" id="ARBA00023015"/>
    </source>
</evidence>
<proteinExistence type="predicted"/>
<feature type="region of interest" description="Disordered" evidence="9">
    <location>
        <begin position="1"/>
        <end position="68"/>
    </location>
</feature>
<keyword evidence="7" id="KW-0539">Nucleus</keyword>
<name>F4RIE6_MELLP</name>
<dbReference type="InterPro" id="IPR018359">
    <property type="entry name" value="Bromodomain_CS"/>
</dbReference>
<feature type="compositionally biased region" description="Polar residues" evidence="9">
    <location>
        <begin position="515"/>
        <end position="525"/>
    </location>
</feature>
<dbReference type="SMART" id="SM00297">
    <property type="entry name" value="BROMO"/>
    <property type="match status" value="2"/>
</dbReference>
<feature type="compositionally biased region" description="Basic and acidic residues" evidence="9">
    <location>
        <begin position="190"/>
        <end position="200"/>
    </location>
</feature>
<feature type="compositionally biased region" description="Low complexity" evidence="9">
    <location>
        <begin position="497"/>
        <end position="508"/>
    </location>
</feature>
<feature type="domain" description="Bromo" evidence="10">
    <location>
        <begin position="91"/>
        <end position="161"/>
    </location>
</feature>
<organism evidence="12">
    <name type="scientific">Melampsora larici-populina (strain 98AG31 / pathotype 3-4-7)</name>
    <name type="common">Poplar leaf rust fungus</name>
    <dbReference type="NCBI Taxonomy" id="747676"/>
    <lineage>
        <taxon>Eukaryota</taxon>
        <taxon>Fungi</taxon>
        <taxon>Dikarya</taxon>
        <taxon>Basidiomycota</taxon>
        <taxon>Pucciniomycotina</taxon>
        <taxon>Pucciniomycetes</taxon>
        <taxon>Pucciniales</taxon>
        <taxon>Melampsoraceae</taxon>
        <taxon>Melampsora</taxon>
    </lineage>
</organism>
<feature type="region of interest" description="Disordered" evidence="9">
    <location>
        <begin position="497"/>
        <end position="539"/>
    </location>
</feature>
<dbReference type="KEGG" id="mlr:MELLADRAFT_116234"/>
<dbReference type="HOGENOM" id="CLU_325441_0_0_1"/>
<keyword evidence="2" id="KW-0677">Repeat</keyword>
<evidence type="ECO:0000256" key="5">
    <source>
        <dbReference type="ARBA" id="ARBA00023117"/>
    </source>
</evidence>
<keyword evidence="6" id="KW-0804">Transcription</keyword>
<evidence type="ECO:0000313" key="12">
    <source>
        <dbReference type="Proteomes" id="UP000001072"/>
    </source>
</evidence>
<evidence type="ECO:0000256" key="1">
    <source>
        <dbReference type="ARBA" id="ARBA00004123"/>
    </source>
</evidence>
<dbReference type="InterPro" id="IPR001487">
    <property type="entry name" value="Bromodomain"/>
</dbReference>
<evidence type="ECO:0000256" key="2">
    <source>
        <dbReference type="ARBA" id="ARBA00022737"/>
    </source>
</evidence>
<keyword evidence="4" id="KW-0805">Transcription regulation</keyword>
<dbReference type="EMBL" id="GL883103">
    <property type="protein sequence ID" value="EGG07692.1"/>
    <property type="molecule type" value="Genomic_DNA"/>
</dbReference>
<dbReference type="GO" id="GO:0006338">
    <property type="term" value="P:chromatin remodeling"/>
    <property type="evidence" value="ECO:0007669"/>
    <property type="project" value="InterPro"/>
</dbReference>
<keyword evidence="3" id="KW-0156">Chromatin regulator</keyword>
<dbReference type="GO" id="GO:0006368">
    <property type="term" value="P:transcription elongation by RNA polymerase II"/>
    <property type="evidence" value="ECO:0007669"/>
    <property type="project" value="TreeGrafter"/>
</dbReference>
<dbReference type="SUPFAM" id="SSF47370">
    <property type="entry name" value="Bromodomain"/>
    <property type="match status" value="2"/>
</dbReference>
<accession>F4RIE6</accession>
<feature type="region of interest" description="Disordered" evidence="9">
    <location>
        <begin position="178"/>
        <end position="282"/>
    </location>
</feature>
<evidence type="ECO:0000256" key="3">
    <source>
        <dbReference type="ARBA" id="ARBA00022853"/>
    </source>
</evidence>
<sequence>MGNDSSQQNLPSSLPPTRIRITQPNLKRNHSPTPNTTNITTTTTSKKLTLRLRPPPPPPTSVSASTTQDDLSFHSTALTLWNTLVNTTDQDGRLRSTAFMDLPSATEYPDYYQWIKRPLSLNQIKQKLDQFVYPTQEKFIADMRLVFNNAKKYNVEDSMIYDDARTLLKTLKRELRQLTSTEPQPQSNDEAQHSDSEPKQKKIKLKIKTTARHSTPPVPSDPKSIPNVNLPISNGPPVGSTPPVNNKSLPVKPSPQEVLRSATKSNSIHSPKPSNSTSSRRDVTLKAFIKARLKALEEVRDPQTGRRLMEEFQTLPDKSVWKEYYAVIPSPIAFENVRGKNDKRAYKDLDSFKADVQLIFKNAQHFNEDGSIVWNDSKILEQKFAELISDAPAEFPEPVLRGPYKKTQERQSQQAAVAKEKSTPAPQSAIPSQPLAVPNLTPPVLAGRVSPRLNPVALPAPVAIPPAILNGLPIAHQPTLLAQIANSLPKAVPVPSIPPRASSPAPAVDRVLRSASRSPSRQPTPSIIPPARVPSPLRPPSLPIIPPSIPSMGRHLPPSLPARPLSRLAHEISPALMGNHFEQHPPLPQSQGRVNVKIPNEVDGSLINSFKLITIPATTLEIEMKNDYVRQHAIHLPSNTKAIRVSVGSSSSSASKSNGETIFRCRGSTTGRIVRDPNDRFLVEIWEGLNVIEIEAESMVNREKEKELYRIFVHK</sequence>
<evidence type="ECO:0000313" key="11">
    <source>
        <dbReference type="EMBL" id="EGG07692.1"/>
    </source>
</evidence>
<dbReference type="PROSITE" id="PS00633">
    <property type="entry name" value="BROMODOMAIN_1"/>
    <property type="match status" value="1"/>
</dbReference>
<dbReference type="Gene3D" id="1.20.920.10">
    <property type="entry name" value="Bromodomain-like"/>
    <property type="match status" value="2"/>
</dbReference>
<evidence type="ECO:0000256" key="8">
    <source>
        <dbReference type="PROSITE-ProRule" id="PRU00035"/>
    </source>
</evidence>
<dbReference type="STRING" id="747676.F4RIE6"/>
<dbReference type="OrthoDB" id="2505452at2759"/>
<dbReference type="InterPro" id="IPR036427">
    <property type="entry name" value="Bromodomain-like_sf"/>
</dbReference>
<protein>
    <recommendedName>
        <fullName evidence="10">Bromo domain-containing protein</fullName>
    </recommendedName>
</protein>
<evidence type="ECO:0000256" key="9">
    <source>
        <dbReference type="SAM" id="MobiDB-lite"/>
    </source>
</evidence>
<dbReference type="GO" id="GO:0016586">
    <property type="term" value="C:RSC-type complex"/>
    <property type="evidence" value="ECO:0007669"/>
    <property type="project" value="InterPro"/>
</dbReference>
<dbReference type="InterPro" id="IPR037382">
    <property type="entry name" value="Rsc/polybromo"/>
</dbReference>
<keyword evidence="12" id="KW-1185">Reference proteome</keyword>
<feature type="compositionally biased region" description="Pro residues" evidence="9">
    <location>
        <begin position="526"/>
        <end position="539"/>
    </location>
</feature>
<evidence type="ECO:0000256" key="7">
    <source>
        <dbReference type="ARBA" id="ARBA00023242"/>
    </source>
</evidence>
<dbReference type="eggNOG" id="KOG1827">
    <property type="taxonomic scope" value="Eukaryota"/>
</dbReference>
<feature type="compositionally biased region" description="Polar residues" evidence="9">
    <location>
        <begin position="180"/>
        <end position="189"/>
    </location>
</feature>